<organism evidence="2 3">
    <name type="scientific">Paratissierella segnis</name>
    <dbReference type="NCBI Taxonomy" id="2763679"/>
    <lineage>
        <taxon>Bacteria</taxon>
        <taxon>Bacillati</taxon>
        <taxon>Bacillota</taxon>
        <taxon>Tissierellia</taxon>
        <taxon>Tissierellales</taxon>
        <taxon>Tissierellaceae</taxon>
        <taxon>Paratissierella</taxon>
    </lineage>
</organism>
<dbReference type="RefSeq" id="WP_262428578.1">
    <property type="nucleotide sequence ID" value="NZ_JACRTG010000008.1"/>
</dbReference>
<dbReference type="EMBL" id="JACRTG010000008">
    <property type="protein sequence ID" value="MBC8587106.1"/>
    <property type="molecule type" value="Genomic_DNA"/>
</dbReference>
<evidence type="ECO:0000313" key="2">
    <source>
        <dbReference type="EMBL" id="MBC8587106.1"/>
    </source>
</evidence>
<dbReference type="Pfam" id="PF20557">
    <property type="entry name" value="DnaT_2"/>
    <property type="match status" value="1"/>
</dbReference>
<reference evidence="2" key="1">
    <citation type="submission" date="2020-08" db="EMBL/GenBank/DDBJ databases">
        <title>Genome public.</title>
        <authorList>
            <person name="Liu C."/>
            <person name="Sun Q."/>
        </authorList>
    </citation>
    <scope>NUCLEOTIDE SEQUENCE</scope>
    <source>
        <strain evidence="2">BX21</strain>
    </source>
</reference>
<proteinExistence type="predicted"/>
<dbReference type="AlphaFoldDB" id="A0A926ET00"/>
<name>A0A926ET00_9FIRM</name>
<accession>A0A926ET00</accession>
<dbReference type="Proteomes" id="UP000601171">
    <property type="component" value="Unassembled WGS sequence"/>
</dbReference>
<comment type="caution">
    <text evidence="2">The sequence shown here is derived from an EMBL/GenBank/DDBJ whole genome shotgun (WGS) entry which is preliminary data.</text>
</comment>
<keyword evidence="3" id="KW-1185">Reference proteome</keyword>
<sequence>MLVKYIDSYVTTEEADSYFSNTLNTDIWDNTDTTTKEKALKMATRQIDRLPYAGRKLDLYQELQFPRTTTNLPFSDGIPNAIIYATCEQALFLLQGGSKRQELQKQGVKSYSIGDLSETFSDNLSEEQKTICPEALFYLRRYMIGSVAIC</sequence>
<dbReference type="InterPro" id="IPR046787">
    <property type="entry name" value="DnaT_2"/>
</dbReference>
<evidence type="ECO:0000313" key="3">
    <source>
        <dbReference type="Proteomes" id="UP000601171"/>
    </source>
</evidence>
<feature type="domain" description="Putative DnaT-like" evidence="1">
    <location>
        <begin position="6"/>
        <end position="143"/>
    </location>
</feature>
<protein>
    <recommendedName>
        <fullName evidence="1">Putative DnaT-like domain-containing protein</fullName>
    </recommendedName>
</protein>
<gene>
    <name evidence="2" type="ORF">H8707_02465</name>
</gene>
<evidence type="ECO:0000259" key="1">
    <source>
        <dbReference type="Pfam" id="PF20557"/>
    </source>
</evidence>